<protein>
    <submittedName>
        <fullName evidence="8">Inner membrane component of tripartite multidrug resistance system</fullName>
    </submittedName>
</protein>
<dbReference type="PATRIC" id="fig|226910.6.peg.1049"/>
<evidence type="ECO:0000256" key="3">
    <source>
        <dbReference type="ARBA" id="ARBA00022692"/>
    </source>
</evidence>
<keyword evidence="3 6" id="KW-0812">Transmembrane</keyword>
<accession>A0A0C2F2L2</accession>
<comment type="caution">
    <text evidence="8">The sequence shown here is derived from an EMBL/GenBank/DDBJ whole genome shotgun (WGS) entry which is preliminary data.</text>
</comment>
<dbReference type="Proteomes" id="UP000031535">
    <property type="component" value="Unassembled WGS sequence"/>
</dbReference>
<dbReference type="InterPro" id="IPR036259">
    <property type="entry name" value="MFS_trans_sf"/>
</dbReference>
<dbReference type="EMBL" id="JXDG01000010">
    <property type="protein sequence ID" value="KIH85268.1"/>
    <property type="molecule type" value="Genomic_DNA"/>
</dbReference>
<feature type="transmembrane region" description="Helical" evidence="6">
    <location>
        <begin position="275"/>
        <end position="294"/>
    </location>
</feature>
<feature type="transmembrane region" description="Helical" evidence="6">
    <location>
        <begin position="161"/>
        <end position="181"/>
    </location>
</feature>
<feature type="transmembrane region" description="Helical" evidence="6">
    <location>
        <begin position="98"/>
        <end position="119"/>
    </location>
</feature>
<feature type="transmembrane region" description="Helical" evidence="6">
    <location>
        <begin position="300"/>
        <end position="323"/>
    </location>
</feature>
<feature type="transmembrane region" description="Helical" evidence="6">
    <location>
        <begin position="241"/>
        <end position="263"/>
    </location>
</feature>
<feature type="transmembrane region" description="Helical" evidence="6">
    <location>
        <begin position="73"/>
        <end position="92"/>
    </location>
</feature>
<dbReference type="GO" id="GO:0005886">
    <property type="term" value="C:plasma membrane"/>
    <property type="evidence" value="ECO:0007669"/>
    <property type="project" value="UniProtKB-SubCell"/>
</dbReference>
<comment type="subcellular location">
    <subcellularLocation>
        <location evidence="1">Membrane</location>
        <topology evidence="1">Multi-pass membrane protein</topology>
    </subcellularLocation>
</comment>
<feature type="transmembrane region" description="Helical" evidence="6">
    <location>
        <begin position="7"/>
        <end position="29"/>
    </location>
</feature>
<keyword evidence="2" id="KW-0813">Transport</keyword>
<feature type="transmembrane region" description="Helical" evidence="6">
    <location>
        <begin position="131"/>
        <end position="149"/>
    </location>
</feature>
<dbReference type="PANTHER" id="PTHR42718">
    <property type="entry name" value="MAJOR FACILITATOR SUPERFAMILY MULTIDRUG TRANSPORTER MFSC"/>
    <property type="match status" value="1"/>
</dbReference>
<organism evidence="8 9">
    <name type="scientific">Pseudomonas batumici</name>
    <dbReference type="NCBI Taxonomy" id="226910"/>
    <lineage>
        <taxon>Bacteria</taxon>
        <taxon>Pseudomonadati</taxon>
        <taxon>Pseudomonadota</taxon>
        <taxon>Gammaproteobacteria</taxon>
        <taxon>Pseudomonadales</taxon>
        <taxon>Pseudomonadaceae</taxon>
        <taxon>Pseudomonas</taxon>
    </lineage>
</organism>
<evidence type="ECO:0000256" key="4">
    <source>
        <dbReference type="ARBA" id="ARBA00022989"/>
    </source>
</evidence>
<keyword evidence="4 6" id="KW-1133">Transmembrane helix</keyword>
<gene>
    <name evidence="8" type="ORF">UCMB321_1056</name>
</gene>
<feature type="transmembrane region" description="Helical" evidence="6">
    <location>
        <begin position="344"/>
        <end position="361"/>
    </location>
</feature>
<name>A0A0C2F2L2_9PSED</name>
<dbReference type="InterPro" id="IPR020846">
    <property type="entry name" value="MFS_dom"/>
</dbReference>
<keyword evidence="9" id="KW-1185">Reference proteome</keyword>
<evidence type="ECO:0000313" key="8">
    <source>
        <dbReference type="EMBL" id="KIH85268.1"/>
    </source>
</evidence>
<keyword evidence="5 6" id="KW-0472">Membrane</keyword>
<evidence type="ECO:0000256" key="1">
    <source>
        <dbReference type="ARBA" id="ARBA00004141"/>
    </source>
</evidence>
<dbReference type="InterPro" id="IPR011701">
    <property type="entry name" value="MFS"/>
</dbReference>
<dbReference type="OrthoDB" id="9812221at2"/>
<sequence>MSYRAKVALVYLLGFSLDLVNMFVANVAYPEIGHELRATVTQLAWVGNAYMLGLTAIIPLSVWLAAVLGERRLIAASLALFALASVGVAQAGSIETLIGWRLVQGLGGGLLIPVGQAMAYRNYPVSERAGLTSRMMLVALLIPALSPALGGLIVDHASWRWIFYANVPLALLPLLLTGLWFKPDVRPAQRPVFSHRGLWSAAQVARIPLLRLAMLVYLCVPGVFIGTQLVAILYLRGLGASAAQTGALMLPWALASGVAIVFGKRYFNRIGPKPLLLAGMLAQALGILLLALIVDPHGALPIIAYGLMGLGGSLCSSSAYNCAFLDIDPPRMGQASAVWNINRQLSFCFGAALLMGLLDLFGSNPAGFRECFLIAAALTLLPLLVVFRLDTPAVLALLTPKQGEPA</sequence>
<evidence type="ECO:0000313" key="9">
    <source>
        <dbReference type="Proteomes" id="UP000031535"/>
    </source>
</evidence>
<proteinExistence type="predicted"/>
<feature type="domain" description="Major facilitator superfamily (MFS) profile" evidence="7">
    <location>
        <begin position="7"/>
        <end position="394"/>
    </location>
</feature>
<feature type="transmembrane region" description="Helical" evidence="6">
    <location>
        <begin position="215"/>
        <end position="235"/>
    </location>
</feature>
<evidence type="ECO:0000256" key="6">
    <source>
        <dbReference type="SAM" id="Phobius"/>
    </source>
</evidence>
<reference evidence="8 9" key="1">
    <citation type="submission" date="2015-01" db="EMBL/GenBank/DDBJ databases">
        <title>Complete genome of Pseudomonas batumici UCM B-321 producer of the batumin antibiotic with strong antistaphilococcal and potential anticancer activity.</title>
        <authorList>
            <person name="Klochko V.V."/>
            <person name="Zelena L.B."/>
            <person name="Elena K.A."/>
            <person name="Reva O.N."/>
        </authorList>
    </citation>
    <scope>NUCLEOTIDE SEQUENCE [LARGE SCALE GENOMIC DNA]</scope>
    <source>
        <strain evidence="8 9">UCM B-321</strain>
    </source>
</reference>
<evidence type="ECO:0000259" key="7">
    <source>
        <dbReference type="PROSITE" id="PS50850"/>
    </source>
</evidence>
<dbReference type="GO" id="GO:0022857">
    <property type="term" value="F:transmembrane transporter activity"/>
    <property type="evidence" value="ECO:0007669"/>
    <property type="project" value="InterPro"/>
</dbReference>
<feature type="transmembrane region" description="Helical" evidence="6">
    <location>
        <begin position="367"/>
        <end position="387"/>
    </location>
</feature>
<dbReference type="SUPFAM" id="SSF103473">
    <property type="entry name" value="MFS general substrate transporter"/>
    <property type="match status" value="1"/>
</dbReference>
<dbReference type="STRING" id="226910.UCMB321_1056"/>
<dbReference type="Pfam" id="PF07690">
    <property type="entry name" value="MFS_1"/>
    <property type="match status" value="1"/>
</dbReference>
<dbReference type="PANTHER" id="PTHR42718:SF9">
    <property type="entry name" value="MAJOR FACILITATOR SUPERFAMILY MULTIDRUG TRANSPORTER MFSC"/>
    <property type="match status" value="1"/>
</dbReference>
<dbReference type="RefSeq" id="WP_040064399.1">
    <property type="nucleotide sequence ID" value="NZ_JXDG01000010.1"/>
</dbReference>
<evidence type="ECO:0000256" key="2">
    <source>
        <dbReference type="ARBA" id="ARBA00022448"/>
    </source>
</evidence>
<dbReference type="AlphaFoldDB" id="A0A0C2F2L2"/>
<evidence type="ECO:0000256" key="5">
    <source>
        <dbReference type="ARBA" id="ARBA00023136"/>
    </source>
</evidence>
<dbReference type="PROSITE" id="PS50850">
    <property type="entry name" value="MFS"/>
    <property type="match status" value="1"/>
</dbReference>
<feature type="transmembrane region" description="Helical" evidence="6">
    <location>
        <begin position="49"/>
        <end position="66"/>
    </location>
</feature>
<dbReference type="Gene3D" id="1.20.1250.20">
    <property type="entry name" value="MFS general substrate transporter like domains"/>
    <property type="match status" value="1"/>
</dbReference>